<dbReference type="STRING" id="488538.SAR116_0725"/>
<sequence>MANSLATTSAQSLADASDIINAAIADDIRLEVRAMGTKKALGRMGAYDGVLDVTKMAGVVDYQPEELILTLRAGTPLGEVEALLENANQMLAFDAPDYGRFLGAGSAGTIGGVMVANLSGPRRLTVGAARDFMLGFEAVSGRGEFFKSGGKVVKNVTGYDLSKLICGSFGTLAVLDEITIKTLPRPETSLSLLFPADDMASATKMITDIFATPHEPGSAAILPRDIAKSAGIDMNAPMIIVIRLEGIAVSVKDRATHLLNANSAGETLVHNKSKNIWQKIRDVDLLSDAKADVWKVSCTPSIAAGFLEKLGQQAEFDFYADWAGGLIWLAGASDKEFGDAVRSALGADGFAMLMRDSGDTKTLVPPFQPLAKPMFDLHKRVKAAFDPKSVLNFGRMHDGI</sequence>
<dbReference type="Proteomes" id="UP000007460">
    <property type="component" value="Chromosome"/>
</dbReference>
<dbReference type="KEGG" id="apb:SAR116_0725"/>
<evidence type="ECO:0000259" key="3">
    <source>
        <dbReference type="PROSITE" id="PS51387"/>
    </source>
</evidence>
<keyword evidence="2" id="KW-0274">FAD</keyword>
<name>D5BRS1_PUNMI</name>
<dbReference type="EMBL" id="CP001751">
    <property type="protein sequence ID" value="ADE38968.1"/>
    <property type="molecule type" value="Genomic_DNA"/>
</dbReference>
<evidence type="ECO:0000256" key="2">
    <source>
        <dbReference type="ARBA" id="ARBA00022827"/>
    </source>
</evidence>
<evidence type="ECO:0000313" key="5">
    <source>
        <dbReference type="Proteomes" id="UP000007460"/>
    </source>
</evidence>
<dbReference type="InterPro" id="IPR016169">
    <property type="entry name" value="FAD-bd_PCMH_sub2"/>
</dbReference>
<keyword evidence="4" id="KW-0560">Oxidoreductase</keyword>
<evidence type="ECO:0000313" key="4">
    <source>
        <dbReference type="EMBL" id="ADE38968.1"/>
    </source>
</evidence>
<dbReference type="SUPFAM" id="SSF55103">
    <property type="entry name" value="FAD-linked oxidases, C-terminal domain"/>
    <property type="match status" value="1"/>
</dbReference>
<dbReference type="AlphaFoldDB" id="D5BRS1"/>
<dbReference type="GO" id="GO:0003973">
    <property type="term" value="F:(S)-2-hydroxy-acid oxidase activity"/>
    <property type="evidence" value="ECO:0007669"/>
    <property type="project" value="UniProtKB-EC"/>
</dbReference>
<dbReference type="PROSITE" id="PS51387">
    <property type="entry name" value="FAD_PCMH"/>
    <property type="match status" value="1"/>
</dbReference>
<dbReference type="InterPro" id="IPR036318">
    <property type="entry name" value="FAD-bd_PCMH-like_sf"/>
</dbReference>
<evidence type="ECO:0000256" key="1">
    <source>
        <dbReference type="ARBA" id="ARBA00022630"/>
    </source>
</evidence>
<dbReference type="OrthoDB" id="9811557at2"/>
<proteinExistence type="predicted"/>
<dbReference type="Pfam" id="PF01565">
    <property type="entry name" value="FAD_binding_4"/>
    <property type="match status" value="1"/>
</dbReference>
<dbReference type="InterPro" id="IPR016164">
    <property type="entry name" value="FAD-linked_Oxase-like_C"/>
</dbReference>
<dbReference type="GO" id="GO:0071949">
    <property type="term" value="F:FAD binding"/>
    <property type="evidence" value="ECO:0007669"/>
    <property type="project" value="InterPro"/>
</dbReference>
<reference evidence="4 5" key="1">
    <citation type="journal article" date="2010" name="J. Bacteriol.">
        <title>Complete genome sequence of "Candidatus Puniceispirillum marinum" IMCC1322, a representative of the SAR116 clade in the Alphaproteobacteria.</title>
        <authorList>
            <person name="Oh H.M."/>
            <person name="Kwon K.K."/>
            <person name="Kang I."/>
            <person name="Kang S.G."/>
            <person name="Lee J.H."/>
            <person name="Kim S.J."/>
            <person name="Cho J.C."/>
        </authorList>
    </citation>
    <scope>NUCLEOTIDE SEQUENCE [LARGE SCALE GENOMIC DNA]</scope>
    <source>
        <strain evidence="4 5">IMCC1322</strain>
    </source>
</reference>
<accession>D5BRS1</accession>
<dbReference type="HOGENOM" id="CLU_017779_0_0_5"/>
<dbReference type="Gene3D" id="3.30.465.10">
    <property type="match status" value="1"/>
</dbReference>
<dbReference type="EC" id="1.1.3.15" evidence="4"/>
<gene>
    <name evidence="4" type="ordered locus">SAR116_0725</name>
</gene>
<dbReference type="PANTHER" id="PTHR11748:SF103">
    <property type="entry name" value="GLYCOLATE OXIDASE SUBUNIT GLCE"/>
    <property type="match status" value="1"/>
</dbReference>
<dbReference type="InterPro" id="IPR016166">
    <property type="entry name" value="FAD-bd_PCMH"/>
</dbReference>
<keyword evidence="1" id="KW-0285">Flavoprotein</keyword>
<dbReference type="InterPro" id="IPR006094">
    <property type="entry name" value="Oxid_FAD_bind_N"/>
</dbReference>
<dbReference type="eggNOG" id="COG0277">
    <property type="taxonomic scope" value="Bacteria"/>
</dbReference>
<protein>
    <submittedName>
        <fullName evidence="4">FAD linked oxidase domain protein</fullName>
        <ecNumber evidence="4">1.1.3.15</ecNumber>
    </submittedName>
</protein>
<keyword evidence="5" id="KW-1185">Reference proteome</keyword>
<feature type="domain" description="FAD-binding PCMH-type" evidence="3">
    <location>
        <begin position="1"/>
        <end position="185"/>
    </location>
</feature>
<dbReference type="RefSeq" id="WP_013045597.1">
    <property type="nucleotide sequence ID" value="NC_014010.1"/>
</dbReference>
<organism evidence="4 5">
    <name type="scientific">Puniceispirillum marinum (strain IMCC1322)</name>
    <dbReference type="NCBI Taxonomy" id="488538"/>
    <lineage>
        <taxon>Bacteria</taxon>
        <taxon>Pseudomonadati</taxon>
        <taxon>Pseudomonadota</taxon>
        <taxon>Alphaproteobacteria</taxon>
        <taxon>Candidatus Puniceispirillales</taxon>
        <taxon>Candidatus Puniceispirillaceae</taxon>
        <taxon>Candidatus Puniceispirillum</taxon>
    </lineage>
</organism>
<dbReference type="SUPFAM" id="SSF56176">
    <property type="entry name" value="FAD-binding/transporter-associated domain-like"/>
    <property type="match status" value="1"/>
</dbReference>
<dbReference type="PANTHER" id="PTHR11748">
    <property type="entry name" value="D-LACTATE DEHYDROGENASE"/>
    <property type="match status" value="1"/>
</dbReference>